<reference evidence="1" key="1">
    <citation type="submission" date="2020-05" db="EMBL/GenBank/DDBJ databases">
        <authorList>
            <person name="Chiriac C."/>
            <person name="Salcher M."/>
            <person name="Ghai R."/>
            <person name="Kavagutti S V."/>
        </authorList>
    </citation>
    <scope>NUCLEOTIDE SEQUENCE</scope>
</reference>
<protein>
    <submittedName>
        <fullName evidence="1">Uncharacterized protein</fullName>
    </submittedName>
</protein>
<evidence type="ECO:0000313" key="2">
    <source>
        <dbReference type="EMBL" id="CAB4190918.1"/>
    </source>
</evidence>
<sequence length="127" mass="13438">MPNALSTDARLELAGLLATVTGYKVHDVAPNVPIPPCLVIVPDTPWIVPERIGSVLNYRLRLKVLVVVDSRNNTAALKKMESAVEAVAVAIGDSFIIDQISPPQITDTGATAVLVSEVSTTSHIIDA</sequence>
<name>A0A6J5Q7Y0_9CAUD</name>
<dbReference type="EMBL" id="LR796997">
    <property type="protein sequence ID" value="CAB4180133.1"/>
    <property type="molecule type" value="Genomic_DNA"/>
</dbReference>
<proteinExistence type="predicted"/>
<evidence type="ECO:0000313" key="1">
    <source>
        <dbReference type="EMBL" id="CAB4180133.1"/>
    </source>
</evidence>
<accession>A0A6J5Q7Y0</accession>
<organism evidence="1">
    <name type="scientific">uncultured Caudovirales phage</name>
    <dbReference type="NCBI Taxonomy" id="2100421"/>
    <lineage>
        <taxon>Viruses</taxon>
        <taxon>Duplodnaviria</taxon>
        <taxon>Heunggongvirae</taxon>
        <taxon>Uroviricota</taxon>
        <taxon>Caudoviricetes</taxon>
        <taxon>Peduoviridae</taxon>
        <taxon>Maltschvirus</taxon>
        <taxon>Maltschvirus maltsch</taxon>
    </lineage>
</organism>
<gene>
    <name evidence="1" type="ORF">UFOVP1046_13</name>
    <name evidence="2" type="ORF">UFOVP1214_2</name>
</gene>
<dbReference type="EMBL" id="LR797162">
    <property type="protein sequence ID" value="CAB4190918.1"/>
    <property type="molecule type" value="Genomic_DNA"/>
</dbReference>